<evidence type="ECO:0008006" key="5">
    <source>
        <dbReference type="Google" id="ProtNLM"/>
    </source>
</evidence>
<evidence type="ECO:0000256" key="2">
    <source>
        <dbReference type="SAM" id="Phobius"/>
    </source>
</evidence>
<evidence type="ECO:0000313" key="3">
    <source>
        <dbReference type="EMBL" id="PIO28196.1"/>
    </source>
</evidence>
<gene>
    <name evidence="3" type="ORF">AB205_0073990</name>
</gene>
<dbReference type="EMBL" id="KV940719">
    <property type="protein sequence ID" value="PIO28196.1"/>
    <property type="molecule type" value="Genomic_DNA"/>
</dbReference>
<organism evidence="3 4">
    <name type="scientific">Aquarana catesbeiana</name>
    <name type="common">American bullfrog</name>
    <name type="synonym">Rana catesbeiana</name>
    <dbReference type="NCBI Taxonomy" id="8400"/>
    <lineage>
        <taxon>Eukaryota</taxon>
        <taxon>Metazoa</taxon>
        <taxon>Chordata</taxon>
        <taxon>Craniata</taxon>
        <taxon>Vertebrata</taxon>
        <taxon>Euteleostomi</taxon>
        <taxon>Amphibia</taxon>
        <taxon>Batrachia</taxon>
        <taxon>Anura</taxon>
        <taxon>Neobatrachia</taxon>
        <taxon>Ranoidea</taxon>
        <taxon>Ranidae</taxon>
        <taxon>Aquarana</taxon>
    </lineage>
</organism>
<keyword evidence="2" id="KW-0812">Transmembrane</keyword>
<feature type="non-terminal residue" evidence="3">
    <location>
        <position position="1"/>
    </location>
</feature>
<evidence type="ECO:0000256" key="1">
    <source>
        <dbReference type="SAM" id="Coils"/>
    </source>
</evidence>
<protein>
    <recommendedName>
        <fullName evidence="5">Sarcolemma associated protein</fullName>
    </recommendedName>
</protein>
<keyword evidence="4" id="KW-1185">Reference proteome</keyword>
<dbReference type="Proteomes" id="UP000228934">
    <property type="component" value="Unassembled WGS sequence"/>
</dbReference>
<name>A0A2G9RJV6_AQUCT</name>
<sequence>SQKQSQDLTSNLGVLEITRKELEKQVGSLKEQSQREATDLKTHLKEAENRVHSIQQEYADTQNKLSELKVTFEKTEQEKQTMVEELKQCKENLKLLQEKGNNKPWPWVTVMAALVAVTAVMLYPSLSKGSP</sequence>
<keyword evidence="2" id="KW-1133">Transmembrane helix</keyword>
<evidence type="ECO:0000313" key="4">
    <source>
        <dbReference type="Proteomes" id="UP000228934"/>
    </source>
</evidence>
<reference evidence="4" key="1">
    <citation type="journal article" date="2017" name="Nat. Commun.">
        <title>The North American bullfrog draft genome provides insight into hormonal regulation of long noncoding RNA.</title>
        <authorList>
            <person name="Hammond S.A."/>
            <person name="Warren R.L."/>
            <person name="Vandervalk B.P."/>
            <person name="Kucuk E."/>
            <person name="Khan H."/>
            <person name="Gibb E.A."/>
            <person name="Pandoh P."/>
            <person name="Kirk H."/>
            <person name="Zhao Y."/>
            <person name="Jones M."/>
            <person name="Mungall A.J."/>
            <person name="Coope R."/>
            <person name="Pleasance S."/>
            <person name="Moore R.A."/>
            <person name="Holt R.A."/>
            <person name="Round J.M."/>
            <person name="Ohora S."/>
            <person name="Walle B.V."/>
            <person name="Veldhoen N."/>
            <person name="Helbing C.C."/>
            <person name="Birol I."/>
        </authorList>
    </citation>
    <scope>NUCLEOTIDE SEQUENCE [LARGE SCALE GENOMIC DNA]</scope>
</reference>
<dbReference type="AlphaFoldDB" id="A0A2G9RJV6"/>
<feature type="coiled-coil region" evidence="1">
    <location>
        <begin position="5"/>
        <end position="99"/>
    </location>
</feature>
<dbReference type="OrthoDB" id="687730at2759"/>
<feature type="transmembrane region" description="Helical" evidence="2">
    <location>
        <begin position="105"/>
        <end position="126"/>
    </location>
</feature>
<proteinExistence type="predicted"/>
<accession>A0A2G9RJV6</accession>
<keyword evidence="1" id="KW-0175">Coiled coil</keyword>
<keyword evidence="2" id="KW-0472">Membrane</keyword>